<dbReference type="GO" id="GO:0005886">
    <property type="term" value="C:plasma membrane"/>
    <property type="evidence" value="ECO:0007669"/>
    <property type="project" value="UniProtKB-SubCell"/>
</dbReference>
<dbReference type="CDD" id="cd11386">
    <property type="entry name" value="MCP_signal"/>
    <property type="match status" value="1"/>
</dbReference>
<dbReference type="FunFam" id="1.10.287.950:FF:000001">
    <property type="entry name" value="Methyl-accepting chemotaxis sensory transducer"/>
    <property type="match status" value="1"/>
</dbReference>
<dbReference type="PRINTS" id="PR00260">
    <property type="entry name" value="CHEMTRNSDUCR"/>
</dbReference>
<protein>
    <submittedName>
        <fullName evidence="11">Methyl-accepting chemotaxis protein 4</fullName>
    </submittedName>
</protein>
<dbReference type="InterPro" id="IPR004090">
    <property type="entry name" value="Chemotax_Me-accpt_rcpt"/>
</dbReference>
<keyword evidence="2" id="KW-1003">Cell membrane</keyword>
<keyword evidence="12" id="KW-1185">Reference proteome</keyword>
<dbReference type="PANTHER" id="PTHR32089:SF119">
    <property type="entry name" value="METHYL-ACCEPTING CHEMOTAXIS PROTEIN CTPL"/>
    <property type="match status" value="1"/>
</dbReference>
<keyword evidence="3 9" id="KW-0812">Transmembrane</keyword>
<dbReference type="RefSeq" id="WP_073584187.1">
    <property type="nucleotide sequence ID" value="NZ_AP024898.1"/>
</dbReference>
<evidence type="ECO:0000256" key="2">
    <source>
        <dbReference type="ARBA" id="ARBA00022475"/>
    </source>
</evidence>
<dbReference type="InterPro" id="IPR004089">
    <property type="entry name" value="MCPsignal_dom"/>
</dbReference>
<feature type="transmembrane region" description="Helical" evidence="9">
    <location>
        <begin position="7"/>
        <end position="26"/>
    </location>
</feature>
<feature type="transmembrane region" description="Helical" evidence="9">
    <location>
        <begin position="172"/>
        <end position="195"/>
    </location>
</feature>
<comment type="similarity">
    <text evidence="7">Belongs to the methyl-accepting chemotaxis (MCP) protein family.</text>
</comment>
<evidence type="ECO:0000256" key="3">
    <source>
        <dbReference type="ARBA" id="ARBA00022692"/>
    </source>
</evidence>
<evidence type="ECO:0000256" key="8">
    <source>
        <dbReference type="PROSITE-ProRule" id="PRU00284"/>
    </source>
</evidence>
<dbReference type="AlphaFoldDB" id="A0A1M7YXS9"/>
<dbReference type="SMART" id="SM00283">
    <property type="entry name" value="MA"/>
    <property type="match status" value="1"/>
</dbReference>
<evidence type="ECO:0000256" key="6">
    <source>
        <dbReference type="ARBA" id="ARBA00023224"/>
    </source>
</evidence>
<dbReference type="GO" id="GO:0004888">
    <property type="term" value="F:transmembrane signaling receptor activity"/>
    <property type="evidence" value="ECO:0007669"/>
    <property type="project" value="InterPro"/>
</dbReference>
<comment type="subcellular location">
    <subcellularLocation>
        <location evidence="1">Cell membrane</location>
        <topology evidence="1">Multi-pass membrane protein</topology>
    </subcellularLocation>
</comment>
<sequence length="528" mass="58070">MKLSRQLAYLIVSIALGFVLLGLFGLESLRSNLIDSRKHEIQSVLSFAKNQVGVYVKQEEQGLITREEAEKKAVEALSGLRFGASYIWSNDNNSIARVHVRANKIGQFQKSYQKHISQLRNKDFIIDVGENVKPGTNKKTVKINGVTKIPGWNWVIGYGVYMDDLDATYWSFAYKFIGISIAIVLIVISIVLLIARSILKRLGGEPIYAVEVTNRIAKGDLSENIEGKFDDESLLGSIVIMQNSLKKMVKSILDGSHHLSNATSDLKHQVANITRASNGSSDASLSTAASIQEMSICIGEISGSAEKTEQNSEKAFDYCANGEELVKHSGEIINEISSQIKKSMEDFNKLSERSNEIGNVVNVIRDIAEQTNLLALNAAIEAARAGEQGRGFAVVADEVRTLASRTEAATSEITETIHIIQKDTDIVAKALQSVLPKVEESVESSHQVNQMLGDIRNSSSETLDMVREVSVATSEQNKASAELTSHVDMISNMVKETAESIEQCHHTVSELDELAQDLHESISYFNLH</sequence>
<feature type="domain" description="Methyl-accepting transducer" evidence="10">
    <location>
        <begin position="255"/>
        <end position="491"/>
    </location>
</feature>
<dbReference type="PROSITE" id="PS50111">
    <property type="entry name" value="CHEMOTAXIS_TRANSDUC_2"/>
    <property type="match status" value="1"/>
</dbReference>
<gene>
    <name evidence="11" type="primary">mcp4_6</name>
    <name evidence="11" type="ORF">VQ7734_03122</name>
</gene>
<dbReference type="GO" id="GO:0007165">
    <property type="term" value="P:signal transduction"/>
    <property type="evidence" value="ECO:0007669"/>
    <property type="project" value="UniProtKB-KW"/>
</dbReference>
<evidence type="ECO:0000256" key="9">
    <source>
        <dbReference type="SAM" id="Phobius"/>
    </source>
</evidence>
<dbReference type="Gene3D" id="3.30.450.20">
    <property type="entry name" value="PAS domain"/>
    <property type="match status" value="1"/>
</dbReference>
<keyword evidence="4 9" id="KW-1133">Transmembrane helix</keyword>
<dbReference type="SUPFAM" id="SSF58104">
    <property type="entry name" value="Methyl-accepting chemotaxis protein (MCP) signaling domain"/>
    <property type="match status" value="1"/>
</dbReference>
<proteinExistence type="inferred from homology"/>
<evidence type="ECO:0000256" key="4">
    <source>
        <dbReference type="ARBA" id="ARBA00022989"/>
    </source>
</evidence>
<evidence type="ECO:0000256" key="1">
    <source>
        <dbReference type="ARBA" id="ARBA00004651"/>
    </source>
</evidence>
<dbReference type="EMBL" id="FRFG01000037">
    <property type="protein sequence ID" value="SHO57353.1"/>
    <property type="molecule type" value="Genomic_DNA"/>
</dbReference>
<dbReference type="GO" id="GO:0006935">
    <property type="term" value="P:chemotaxis"/>
    <property type="evidence" value="ECO:0007669"/>
    <property type="project" value="InterPro"/>
</dbReference>
<dbReference type="Proteomes" id="UP000184600">
    <property type="component" value="Unassembled WGS sequence"/>
</dbReference>
<dbReference type="SMART" id="SM01049">
    <property type="entry name" value="Cache_2"/>
    <property type="match status" value="1"/>
</dbReference>
<keyword evidence="5 9" id="KW-0472">Membrane</keyword>
<dbReference type="Gene3D" id="1.10.287.950">
    <property type="entry name" value="Methyl-accepting chemotaxis protein"/>
    <property type="match status" value="1"/>
</dbReference>
<dbReference type="Pfam" id="PF00015">
    <property type="entry name" value="MCPsignal"/>
    <property type="match status" value="1"/>
</dbReference>
<keyword evidence="6 8" id="KW-0807">Transducer</keyword>
<dbReference type="PANTHER" id="PTHR32089">
    <property type="entry name" value="METHYL-ACCEPTING CHEMOTAXIS PROTEIN MCPB"/>
    <property type="match status" value="1"/>
</dbReference>
<dbReference type="InterPro" id="IPR033480">
    <property type="entry name" value="sCache_2"/>
</dbReference>
<evidence type="ECO:0000313" key="11">
    <source>
        <dbReference type="EMBL" id="SHO57353.1"/>
    </source>
</evidence>
<evidence type="ECO:0000256" key="7">
    <source>
        <dbReference type="ARBA" id="ARBA00029447"/>
    </source>
</evidence>
<accession>A0A1M7YXS9</accession>
<reference evidence="12" key="1">
    <citation type="submission" date="2016-12" db="EMBL/GenBank/DDBJ databases">
        <authorList>
            <person name="Rodrigo-Torres L."/>
            <person name="Arahal R.D."/>
            <person name="Lucena T."/>
        </authorList>
    </citation>
    <scope>NUCLEOTIDE SEQUENCE [LARGE SCALE GENOMIC DNA]</scope>
</reference>
<dbReference type="STRING" id="1117707.VQ7734_03122"/>
<dbReference type="Pfam" id="PF17200">
    <property type="entry name" value="sCache_2"/>
    <property type="match status" value="1"/>
</dbReference>
<dbReference type="OrthoDB" id="6376221at2"/>
<evidence type="ECO:0000259" key="10">
    <source>
        <dbReference type="PROSITE" id="PS50111"/>
    </source>
</evidence>
<organism evidence="11 12">
    <name type="scientific">Vibrio quintilis</name>
    <dbReference type="NCBI Taxonomy" id="1117707"/>
    <lineage>
        <taxon>Bacteria</taxon>
        <taxon>Pseudomonadati</taxon>
        <taxon>Pseudomonadota</taxon>
        <taxon>Gammaproteobacteria</taxon>
        <taxon>Vibrionales</taxon>
        <taxon>Vibrionaceae</taxon>
        <taxon>Vibrio</taxon>
    </lineage>
</organism>
<name>A0A1M7YXS9_9VIBR</name>
<evidence type="ECO:0000256" key="5">
    <source>
        <dbReference type="ARBA" id="ARBA00023136"/>
    </source>
</evidence>
<evidence type="ECO:0000313" key="12">
    <source>
        <dbReference type="Proteomes" id="UP000184600"/>
    </source>
</evidence>